<gene>
    <name evidence="1" type="ORF">PXEA_LOCUS30311</name>
</gene>
<name>A0A448XHK2_9PLAT</name>
<evidence type="ECO:0000313" key="1">
    <source>
        <dbReference type="EMBL" id="VEL36871.1"/>
    </source>
</evidence>
<proteinExistence type="predicted"/>
<dbReference type="AlphaFoldDB" id="A0A448XHK2"/>
<accession>A0A448XHK2</accession>
<sequence length="110" mass="12331">MNTVAGGHVMLASCFTGSTADQAETGTKSVLFLRFVPAGYLLQQLLSDDIMRSQRSWQRQSVIRASCYAFWVHRSAQGRGKIGFMLQQINNVYLALCPPHNRHSSRVKTE</sequence>
<protein>
    <submittedName>
        <fullName evidence="1">Uncharacterized protein</fullName>
    </submittedName>
</protein>
<dbReference type="Proteomes" id="UP000784294">
    <property type="component" value="Unassembled WGS sequence"/>
</dbReference>
<dbReference type="EMBL" id="CAAALY010253409">
    <property type="protein sequence ID" value="VEL36871.1"/>
    <property type="molecule type" value="Genomic_DNA"/>
</dbReference>
<keyword evidence="2" id="KW-1185">Reference proteome</keyword>
<evidence type="ECO:0000313" key="2">
    <source>
        <dbReference type="Proteomes" id="UP000784294"/>
    </source>
</evidence>
<comment type="caution">
    <text evidence="1">The sequence shown here is derived from an EMBL/GenBank/DDBJ whole genome shotgun (WGS) entry which is preliminary data.</text>
</comment>
<organism evidence="1 2">
    <name type="scientific">Protopolystoma xenopodis</name>
    <dbReference type="NCBI Taxonomy" id="117903"/>
    <lineage>
        <taxon>Eukaryota</taxon>
        <taxon>Metazoa</taxon>
        <taxon>Spiralia</taxon>
        <taxon>Lophotrochozoa</taxon>
        <taxon>Platyhelminthes</taxon>
        <taxon>Monogenea</taxon>
        <taxon>Polyopisthocotylea</taxon>
        <taxon>Polystomatidea</taxon>
        <taxon>Polystomatidae</taxon>
        <taxon>Protopolystoma</taxon>
    </lineage>
</organism>
<reference evidence="1" key="1">
    <citation type="submission" date="2018-11" db="EMBL/GenBank/DDBJ databases">
        <authorList>
            <consortium name="Pathogen Informatics"/>
        </authorList>
    </citation>
    <scope>NUCLEOTIDE SEQUENCE</scope>
</reference>